<reference evidence="5" key="1">
    <citation type="submission" date="2020-12" db="UniProtKB">
        <authorList>
            <consortium name="WormBaseParasite"/>
        </authorList>
    </citation>
    <scope>IDENTIFICATION</scope>
    <source>
        <strain evidence="5">MHco3</strain>
    </source>
</reference>
<evidence type="ECO:0000313" key="4">
    <source>
        <dbReference type="Proteomes" id="UP000025227"/>
    </source>
</evidence>
<feature type="region of interest" description="Disordered" evidence="1">
    <location>
        <begin position="36"/>
        <end position="57"/>
    </location>
</feature>
<dbReference type="PANTHER" id="PTHR37435">
    <property type="entry name" value="PROTEIN CBG14344"/>
    <property type="match status" value="1"/>
</dbReference>
<name>A0A7I4YZ39_HAECO</name>
<dbReference type="Proteomes" id="UP000025227">
    <property type="component" value="Unplaced"/>
</dbReference>
<sequence>MKLLHVLLYAGVCYLAEASSGLRQVHLRMDPVSRSASIAGSPLSEDGNFENPDPWYNERPKLEQVVEVSGTSSSFIQQGPSSDEENVTITTRRPKIKKKAKRGKKKKLRQVKVHPRGGRHIKDTYQNLQSVQYVTDDKTTSRATTETVVVTLEPIYDKTENTFSQEELLKLCEETKSIGQKFGINNVSSFAGSNCALIRLYYPDVTCEQINVFLQYCQASGSI</sequence>
<keyword evidence="4" id="KW-1185">Reference proteome</keyword>
<accession>A0A7I4YZ39</accession>
<evidence type="ECO:0000256" key="1">
    <source>
        <dbReference type="SAM" id="MobiDB-lite"/>
    </source>
</evidence>
<evidence type="ECO:0000313" key="5">
    <source>
        <dbReference type="WBParaSite" id="HCON_00166120-00001"/>
    </source>
</evidence>
<organism evidence="4 5">
    <name type="scientific">Haemonchus contortus</name>
    <name type="common">Barber pole worm</name>
    <dbReference type="NCBI Taxonomy" id="6289"/>
    <lineage>
        <taxon>Eukaryota</taxon>
        <taxon>Metazoa</taxon>
        <taxon>Ecdysozoa</taxon>
        <taxon>Nematoda</taxon>
        <taxon>Chromadorea</taxon>
        <taxon>Rhabditida</taxon>
        <taxon>Rhabditina</taxon>
        <taxon>Rhabditomorpha</taxon>
        <taxon>Strongyloidea</taxon>
        <taxon>Trichostrongylidae</taxon>
        <taxon>Haemonchus</taxon>
    </lineage>
</organism>
<dbReference type="AlphaFoldDB" id="A0A7I4YZ39"/>
<dbReference type="WBParaSite" id="HCON_00166120-00001">
    <property type="protein sequence ID" value="HCON_00166120-00001"/>
    <property type="gene ID" value="HCON_00166120"/>
</dbReference>
<feature type="domain" description="aECM cysteine-cradle" evidence="3">
    <location>
        <begin position="170"/>
        <end position="219"/>
    </location>
</feature>
<dbReference type="InterPro" id="IPR055352">
    <property type="entry name" value="CCD_aECM"/>
</dbReference>
<dbReference type="PANTHER" id="PTHR37435:SF3">
    <property type="entry name" value="DUMPY: SHORTER THAN WILD-TYPE"/>
    <property type="match status" value="1"/>
</dbReference>
<dbReference type="Pfam" id="PF23626">
    <property type="entry name" value="CCD_aECM"/>
    <property type="match status" value="1"/>
</dbReference>
<proteinExistence type="predicted"/>
<dbReference type="OrthoDB" id="5861617at2759"/>
<feature type="signal peptide" evidence="2">
    <location>
        <begin position="1"/>
        <end position="18"/>
    </location>
</feature>
<evidence type="ECO:0000256" key="2">
    <source>
        <dbReference type="SAM" id="SignalP"/>
    </source>
</evidence>
<keyword evidence="2" id="KW-0732">Signal</keyword>
<protein>
    <submittedName>
        <fullName evidence="5">Conserved secreted protein</fullName>
    </submittedName>
</protein>
<evidence type="ECO:0000259" key="3">
    <source>
        <dbReference type="Pfam" id="PF23626"/>
    </source>
</evidence>
<feature type="chain" id="PRO_5029791321" evidence="2">
    <location>
        <begin position="19"/>
        <end position="223"/>
    </location>
</feature>